<sequence length="251" mass="28994">MGVLSLKAWILQPKVMVLSLMMVLSTMVRHGHLIIMTKQMLLLITLMPAVNTCKMITRMKAHLRLVSLIHTTDLRMLLHFCWVVGVSYQVRMHGLGLIIGNTENQGLLRLLLLKMMNCHLQLRDQKLGKHLKQTSISQSLWTKTCLIFLHLLRIPNLCCFLQKKCLAPISSQRIAIINPRISSNYFFFQMLCALGREEEEWQIVARGKVQMILMDHFLHGTTKVITVHKRTMGLLTVMLRNIKCWCPSLVR</sequence>
<reference evidence="1" key="1">
    <citation type="journal article" date="2013" name="J. Plant Res.">
        <title>Effect of fungi and light on seed germination of three Opuntia species from semiarid lands of central Mexico.</title>
        <authorList>
            <person name="Delgado-Sanchez P."/>
            <person name="Jimenez-Bremont J.F."/>
            <person name="Guerrero-Gonzalez Mde L."/>
            <person name="Flores J."/>
        </authorList>
    </citation>
    <scope>NUCLEOTIDE SEQUENCE</scope>
    <source>
        <tissue evidence="1">Cladode</tissue>
    </source>
</reference>
<accession>A0A7C9DPS8</accession>
<organism evidence="1">
    <name type="scientific">Opuntia streptacantha</name>
    <name type="common">Prickly pear cactus</name>
    <name type="synonym">Opuntia cardona</name>
    <dbReference type="NCBI Taxonomy" id="393608"/>
    <lineage>
        <taxon>Eukaryota</taxon>
        <taxon>Viridiplantae</taxon>
        <taxon>Streptophyta</taxon>
        <taxon>Embryophyta</taxon>
        <taxon>Tracheophyta</taxon>
        <taxon>Spermatophyta</taxon>
        <taxon>Magnoliopsida</taxon>
        <taxon>eudicotyledons</taxon>
        <taxon>Gunneridae</taxon>
        <taxon>Pentapetalae</taxon>
        <taxon>Caryophyllales</taxon>
        <taxon>Cactineae</taxon>
        <taxon>Cactaceae</taxon>
        <taxon>Opuntioideae</taxon>
        <taxon>Opuntia</taxon>
    </lineage>
</organism>
<evidence type="ECO:0000313" key="1">
    <source>
        <dbReference type="EMBL" id="MBA4646926.1"/>
    </source>
</evidence>
<protein>
    <submittedName>
        <fullName evidence="1">Uncharacterized protein</fullName>
    </submittedName>
</protein>
<name>A0A7C9DPS8_OPUST</name>
<dbReference type="EMBL" id="GISG01148408">
    <property type="protein sequence ID" value="MBA4646926.1"/>
    <property type="molecule type" value="Transcribed_RNA"/>
</dbReference>
<proteinExistence type="predicted"/>
<dbReference type="AlphaFoldDB" id="A0A7C9DPS8"/>
<reference evidence="1" key="2">
    <citation type="submission" date="2020-07" db="EMBL/GenBank/DDBJ databases">
        <authorList>
            <person name="Vera ALvarez R."/>
            <person name="Arias-Moreno D.M."/>
            <person name="Jimenez-Jacinto V."/>
            <person name="Jimenez-Bremont J.F."/>
            <person name="Swaminathan K."/>
            <person name="Moose S.P."/>
            <person name="Guerrero-Gonzalez M.L."/>
            <person name="Marino-Ramirez L."/>
            <person name="Landsman D."/>
            <person name="Rodriguez-Kessler M."/>
            <person name="Delgado-Sanchez P."/>
        </authorList>
    </citation>
    <scope>NUCLEOTIDE SEQUENCE</scope>
    <source>
        <tissue evidence="1">Cladode</tissue>
    </source>
</reference>